<dbReference type="EMBL" id="CP029145">
    <property type="protein sequence ID" value="AWM31311.1"/>
    <property type="molecule type" value="Genomic_DNA"/>
</dbReference>
<dbReference type="AlphaFoldDB" id="A0A2Z3GGP1"/>
<dbReference type="CDD" id="cd00761">
    <property type="entry name" value="Glyco_tranf_GTA_type"/>
    <property type="match status" value="1"/>
</dbReference>
<keyword evidence="3" id="KW-1185">Reference proteome</keyword>
<dbReference type="InterPro" id="IPR029044">
    <property type="entry name" value="Nucleotide-diphossugar_trans"/>
</dbReference>
<evidence type="ECO:0000259" key="1">
    <source>
        <dbReference type="Pfam" id="PF00535"/>
    </source>
</evidence>
<dbReference type="Proteomes" id="UP000245999">
    <property type="component" value="Chromosome"/>
</dbReference>
<organism evidence="2 3">
    <name type="scientific">Hymenobacter nivis</name>
    <dbReference type="NCBI Taxonomy" id="1850093"/>
    <lineage>
        <taxon>Bacteria</taxon>
        <taxon>Pseudomonadati</taxon>
        <taxon>Bacteroidota</taxon>
        <taxon>Cytophagia</taxon>
        <taxon>Cytophagales</taxon>
        <taxon>Hymenobacteraceae</taxon>
        <taxon>Hymenobacter</taxon>
    </lineage>
</organism>
<reference evidence="3" key="1">
    <citation type="submission" date="2018-04" db="EMBL/GenBank/DDBJ databases">
        <title>Complete genome of Antarctic heterotrophic bacterium Hymenobacter nivis.</title>
        <authorList>
            <person name="Terashima M."/>
        </authorList>
    </citation>
    <scope>NUCLEOTIDE SEQUENCE [LARGE SCALE GENOMIC DNA]</scope>
    <source>
        <strain evidence="3">NBRC 111535</strain>
    </source>
</reference>
<dbReference type="KEGG" id="hnv:DDQ68_00030"/>
<dbReference type="PANTHER" id="PTHR43685:SF2">
    <property type="entry name" value="GLYCOSYLTRANSFERASE 2-LIKE DOMAIN-CONTAINING PROTEIN"/>
    <property type="match status" value="1"/>
</dbReference>
<dbReference type="Gene3D" id="3.90.550.10">
    <property type="entry name" value="Spore Coat Polysaccharide Biosynthesis Protein SpsA, Chain A"/>
    <property type="match status" value="1"/>
</dbReference>
<protein>
    <recommendedName>
        <fullName evidence="1">Glycosyltransferase 2-like domain-containing protein</fullName>
    </recommendedName>
</protein>
<gene>
    <name evidence="2" type="ORF">DDQ68_00030</name>
</gene>
<feature type="domain" description="Glycosyltransferase 2-like" evidence="1">
    <location>
        <begin position="7"/>
        <end position="105"/>
    </location>
</feature>
<dbReference type="InterPro" id="IPR001173">
    <property type="entry name" value="Glyco_trans_2-like"/>
</dbReference>
<proteinExistence type="predicted"/>
<dbReference type="PANTHER" id="PTHR43685">
    <property type="entry name" value="GLYCOSYLTRANSFERASE"/>
    <property type="match status" value="1"/>
</dbReference>
<sequence length="191" mass="20794">MATMHFSVITPTHDRRALLPEAVASVRASTGAPLDFSFEHLVFDNASHDDTAAYLRTAAAQPGPPLRHWHHSTHQTVGRARNLAIREAAPDAWLVPLDDDDLLLQRALFHYGPKLGLTPAAPGWWPIFCAWTKTCATCRAKTTTPGGSIPPRPCSRPFSGPSISCKATCATTTPSSTKWGATTRNCKWPRT</sequence>
<evidence type="ECO:0000313" key="3">
    <source>
        <dbReference type="Proteomes" id="UP000245999"/>
    </source>
</evidence>
<name>A0A2Z3GGP1_9BACT</name>
<dbReference type="SUPFAM" id="SSF53448">
    <property type="entry name" value="Nucleotide-diphospho-sugar transferases"/>
    <property type="match status" value="1"/>
</dbReference>
<dbReference type="OrthoDB" id="9813550at2"/>
<dbReference type="Pfam" id="PF00535">
    <property type="entry name" value="Glycos_transf_2"/>
    <property type="match status" value="1"/>
</dbReference>
<evidence type="ECO:0000313" key="2">
    <source>
        <dbReference type="EMBL" id="AWM31311.1"/>
    </source>
</evidence>
<dbReference type="InterPro" id="IPR050834">
    <property type="entry name" value="Glycosyltransf_2"/>
</dbReference>
<accession>A0A2Z3GGP1</accession>